<dbReference type="RefSeq" id="WP_096055589.1">
    <property type="nucleotide sequence ID" value="NZ_CP023344.1"/>
</dbReference>
<organism evidence="1 2">
    <name type="scientific">Nibricoccus aquaticus</name>
    <dbReference type="NCBI Taxonomy" id="2576891"/>
    <lineage>
        <taxon>Bacteria</taxon>
        <taxon>Pseudomonadati</taxon>
        <taxon>Verrucomicrobiota</taxon>
        <taxon>Opitutia</taxon>
        <taxon>Opitutales</taxon>
        <taxon>Opitutaceae</taxon>
        <taxon>Nibricoccus</taxon>
    </lineage>
</organism>
<dbReference type="EMBL" id="CP023344">
    <property type="protein sequence ID" value="ATC63957.1"/>
    <property type="molecule type" value="Genomic_DNA"/>
</dbReference>
<dbReference type="KEGG" id="vbh:CMV30_08340"/>
<accession>A0A290Q6R0</accession>
<evidence type="ECO:0000313" key="2">
    <source>
        <dbReference type="Proteomes" id="UP000217265"/>
    </source>
</evidence>
<keyword evidence="2" id="KW-1185">Reference proteome</keyword>
<sequence length="68" mass="7396">MSIKEQAIRLVESMPDNVTWAQALERIQIAAALSRAEAEIDSGRFATQDQVEAHIDSCLRKLSGPSAA</sequence>
<evidence type="ECO:0000313" key="1">
    <source>
        <dbReference type="EMBL" id="ATC63957.1"/>
    </source>
</evidence>
<dbReference type="OrthoDB" id="5422155at2"/>
<reference evidence="1 2" key="1">
    <citation type="submission" date="2017-09" db="EMBL/GenBank/DDBJ databases">
        <title>Complete genome sequence of Verrucomicrobial strain HZ-65, isolated from freshwater.</title>
        <authorList>
            <person name="Choi A."/>
        </authorList>
    </citation>
    <scope>NUCLEOTIDE SEQUENCE [LARGE SCALE GENOMIC DNA]</scope>
    <source>
        <strain evidence="1 2">HZ-65</strain>
    </source>
</reference>
<dbReference type="Proteomes" id="UP000217265">
    <property type="component" value="Chromosome"/>
</dbReference>
<proteinExistence type="predicted"/>
<name>A0A290Q6R0_9BACT</name>
<protein>
    <submittedName>
        <fullName evidence="1">Uncharacterized protein</fullName>
    </submittedName>
</protein>
<gene>
    <name evidence="1" type="ORF">CMV30_08340</name>
</gene>
<dbReference type="AlphaFoldDB" id="A0A290Q6R0"/>